<proteinExistence type="predicted"/>
<accession>A0A0S4JAV3</accession>
<dbReference type="EMBL" id="CYKH01001486">
    <property type="protein sequence ID" value="CUG87283.1"/>
    <property type="molecule type" value="Genomic_DNA"/>
</dbReference>
<dbReference type="Gene3D" id="3.90.228.10">
    <property type="match status" value="1"/>
</dbReference>
<evidence type="ECO:0008006" key="3">
    <source>
        <dbReference type="Google" id="ProtNLM"/>
    </source>
</evidence>
<dbReference type="Proteomes" id="UP000051952">
    <property type="component" value="Unassembled WGS sequence"/>
</dbReference>
<evidence type="ECO:0000313" key="2">
    <source>
        <dbReference type="Proteomes" id="UP000051952"/>
    </source>
</evidence>
<dbReference type="AlphaFoldDB" id="A0A0S4JAV3"/>
<keyword evidence="2" id="KW-1185">Reference proteome</keyword>
<protein>
    <recommendedName>
        <fullName evidence="3">Poly [ADP-ribose] polymerase</fullName>
    </recommendedName>
</protein>
<sequence length="149" mass="16671">MSCFIQPALLHNPSGSSIVLAWHGTPIQHVEKLCRDGPRSLRTTDSGFFGTGSYFAVKEAFCMRQDTALIRYCRDKSEEMALVLFAISVTQVKPITVEKDYRDVQDPTKPDCHRFSNYCSGNAGHSNALARLCDAHFIPVKNYGKVVDR</sequence>
<name>A0A0S4JAV3_BODSA</name>
<reference evidence="2" key="1">
    <citation type="submission" date="2015-09" db="EMBL/GenBank/DDBJ databases">
        <authorList>
            <consortium name="Pathogen Informatics"/>
        </authorList>
    </citation>
    <scope>NUCLEOTIDE SEQUENCE [LARGE SCALE GENOMIC DNA]</scope>
    <source>
        <strain evidence="2">Lake Konstanz</strain>
    </source>
</reference>
<dbReference type="SUPFAM" id="SSF56399">
    <property type="entry name" value="ADP-ribosylation"/>
    <property type="match status" value="1"/>
</dbReference>
<dbReference type="VEuPathDB" id="TriTrypDB:BSAL_09445"/>
<dbReference type="OrthoDB" id="10256774at2759"/>
<gene>
    <name evidence="1" type="ORF">BSAL_09445</name>
</gene>
<organism evidence="1 2">
    <name type="scientific">Bodo saltans</name>
    <name type="common">Flagellated protozoan</name>
    <dbReference type="NCBI Taxonomy" id="75058"/>
    <lineage>
        <taxon>Eukaryota</taxon>
        <taxon>Discoba</taxon>
        <taxon>Euglenozoa</taxon>
        <taxon>Kinetoplastea</taxon>
        <taxon>Metakinetoplastina</taxon>
        <taxon>Eubodonida</taxon>
        <taxon>Bodonidae</taxon>
        <taxon>Bodo</taxon>
    </lineage>
</organism>
<evidence type="ECO:0000313" key="1">
    <source>
        <dbReference type="EMBL" id="CUG87283.1"/>
    </source>
</evidence>